<evidence type="ECO:0000259" key="5">
    <source>
        <dbReference type="Pfam" id="PF00460"/>
    </source>
</evidence>
<keyword evidence="8" id="KW-0282">Flagellum</keyword>
<evidence type="ECO:0000313" key="9">
    <source>
        <dbReference type="Proteomes" id="UP000095347"/>
    </source>
</evidence>
<dbReference type="InterPro" id="IPR010930">
    <property type="entry name" value="Flg_bb/hook_C_dom"/>
</dbReference>
<keyword evidence="8" id="KW-0966">Cell projection</keyword>
<dbReference type="NCBIfam" id="TIGR02490">
    <property type="entry name" value="flgF"/>
    <property type="match status" value="1"/>
</dbReference>
<evidence type="ECO:0000256" key="1">
    <source>
        <dbReference type="ARBA" id="ARBA00004117"/>
    </source>
</evidence>
<dbReference type="RefSeq" id="WP_069957076.1">
    <property type="nucleotide sequence ID" value="NZ_MCGG01000011.1"/>
</dbReference>
<evidence type="ECO:0000259" key="7">
    <source>
        <dbReference type="Pfam" id="PF22692"/>
    </source>
</evidence>
<dbReference type="Pfam" id="PF22692">
    <property type="entry name" value="LlgE_F_G_D1"/>
    <property type="match status" value="1"/>
</dbReference>
<evidence type="ECO:0000256" key="4">
    <source>
        <dbReference type="RuleBase" id="RU362116"/>
    </source>
</evidence>
<dbReference type="Pfam" id="PF00460">
    <property type="entry name" value="Flg_bb_rod"/>
    <property type="match status" value="1"/>
</dbReference>
<comment type="caution">
    <text evidence="8">The sequence shown here is derived from an EMBL/GenBank/DDBJ whole genome shotgun (WGS) entry which is preliminary data.</text>
</comment>
<dbReference type="PANTHER" id="PTHR30435">
    <property type="entry name" value="FLAGELLAR PROTEIN"/>
    <property type="match status" value="1"/>
</dbReference>
<feature type="domain" description="Flagellar basal-body/hook protein C-terminal" evidence="6">
    <location>
        <begin position="196"/>
        <end position="239"/>
    </location>
</feature>
<dbReference type="PANTHER" id="PTHR30435:SF19">
    <property type="entry name" value="FLAGELLAR BASAL-BODY ROD PROTEIN FLGG"/>
    <property type="match status" value="1"/>
</dbReference>
<dbReference type="EMBL" id="MCGG01000011">
    <property type="protein sequence ID" value="OEJ68718.1"/>
    <property type="molecule type" value="Genomic_DNA"/>
</dbReference>
<evidence type="ECO:0000259" key="6">
    <source>
        <dbReference type="Pfam" id="PF06429"/>
    </source>
</evidence>
<dbReference type="InterPro" id="IPR037925">
    <property type="entry name" value="FlgE/F/G-like"/>
</dbReference>
<reference evidence="9" key="1">
    <citation type="submission" date="2016-07" db="EMBL/GenBank/DDBJ databases">
        <authorList>
            <person name="Florea S."/>
            <person name="Webb J.S."/>
            <person name="Jaromczyk J."/>
            <person name="Schardl C.L."/>
        </authorList>
    </citation>
    <scope>NUCLEOTIDE SEQUENCE [LARGE SCALE GENOMIC DNA]</scope>
    <source>
        <strain evidence="9">MV-1</strain>
    </source>
</reference>
<proteinExistence type="inferred from homology"/>
<dbReference type="OrthoDB" id="9804559at2"/>
<dbReference type="STRING" id="28181.BEN30_05795"/>
<keyword evidence="9" id="KW-1185">Reference proteome</keyword>
<dbReference type="Proteomes" id="UP000095347">
    <property type="component" value="Unassembled WGS sequence"/>
</dbReference>
<comment type="similarity">
    <text evidence="2 4">Belongs to the flagella basal body rod proteins family.</text>
</comment>
<dbReference type="SUPFAM" id="SSF117143">
    <property type="entry name" value="Flagellar hook protein flgE"/>
    <property type="match status" value="1"/>
</dbReference>
<evidence type="ECO:0000256" key="3">
    <source>
        <dbReference type="ARBA" id="ARBA00023143"/>
    </source>
</evidence>
<organism evidence="8 9">
    <name type="scientific">Magnetovibrio blakemorei</name>
    <dbReference type="NCBI Taxonomy" id="28181"/>
    <lineage>
        <taxon>Bacteria</taxon>
        <taxon>Pseudomonadati</taxon>
        <taxon>Pseudomonadota</taxon>
        <taxon>Alphaproteobacteria</taxon>
        <taxon>Rhodospirillales</taxon>
        <taxon>Magnetovibrionaceae</taxon>
        <taxon>Magnetovibrio</taxon>
    </lineage>
</organism>
<feature type="domain" description="Flagellar hook protein FlgE/F/G-like D1" evidence="7">
    <location>
        <begin position="86"/>
        <end position="152"/>
    </location>
</feature>
<dbReference type="InterPro" id="IPR020013">
    <property type="entry name" value="Flagellar_FlgE/F/G"/>
</dbReference>
<sequence length="247" mass="27043">METTSYIALSRQGALRRELSTIANNLANMNTTSYKTERVMFVDHLERSKSGDFIADQKLAFTRDVASYRDLNAGPIEQTSNPLDVAIHGKGYFVVQDQTGAQQYTRNGSFRLDNSGQLVTQSGLPVLTDAGTPLFFAPEDNNITVTGDGTISTQNGPVGKLQVVVFDNGQDLVPNGNGLYTTTATPQPAANPEVVQNALEKSNVEGVMEMTRMIEVSRQYKGVQTLMEKEDERIRKAINELAKFGSN</sequence>
<dbReference type="PROSITE" id="PS00588">
    <property type="entry name" value="FLAGELLA_BB_ROD"/>
    <property type="match status" value="1"/>
</dbReference>
<gene>
    <name evidence="8" type="ORF">BEN30_05795</name>
</gene>
<protein>
    <recommendedName>
        <fullName evidence="4">Flagellar basal-body rod protein FlgF</fullName>
    </recommendedName>
</protein>
<dbReference type="InterPro" id="IPR012836">
    <property type="entry name" value="FlgF"/>
</dbReference>
<comment type="subunit">
    <text evidence="4">The basal body constitutes a major portion of the flagellar organelle and consists of five rings (E,L,P,S, and M) mounted on a central rod. The rod consists of about 26 subunits of FlgG in the distal portion, and FlgB, FlgC and FlgF are thought to build up the proximal portion of the rod with about 6 subunits each.</text>
</comment>
<dbReference type="InterPro" id="IPR019776">
    <property type="entry name" value="Flagellar_basal_body_rod_CS"/>
</dbReference>
<name>A0A1E5QAA0_9PROT</name>
<keyword evidence="8" id="KW-0969">Cilium</keyword>
<dbReference type="InterPro" id="IPR053967">
    <property type="entry name" value="LlgE_F_G-like_D1"/>
</dbReference>
<dbReference type="AlphaFoldDB" id="A0A1E5QAA0"/>
<accession>A0A1E5QAA0</accession>
<dbReference type="NCBIfam" id="TIGR03506">
    <property type="entry name" value="FlgEFG_subfam"/>
    <property type="match status" value="1"/>
</dbReference>
<dbReference type="GO" id="GO:0071978">
    <property type="term" value="P:bacterial-type flagellum-dependent swarming motility"/>
    <property type="evidence" value="ECO:0007669"/>
    <property type="project" value="TreeGrafter"/>
</dbReference>
<comment type="subcellular location">
    <subcellularLocation>
        <location evidence="1 4">Bacterial flagellum basal body</location>
    </subcellularLocation>
</comment>
<feature type="domain" description="Flagellar basal body rod protein N-terminal" evidence="5">
    <location>
        <begin position="6"/>
        <end position="35"/>
    </location>
</feature>
<keyword evidence="3 4" id="KW-0975">Bacterial flagellum</keyword>
<evidence type="ECO:0000256" key="2">
    <source>
        <dbReference type="ARBA" id="ARBA00009677"/>
    </source>
</evidence>
<dbReference type="Pfam" id="PF06429">
    <property type="entry name" value="Flg_bbr_C"/>
    <property type="match status" value="1"/>
</dbReference>
<dbReference type="InterPro" id="IPR001444">
    <property type="entry name" value="Flag_bb_rod_N"/>
</dbReference>
<evidence type="ECO:0000313" key="8">
    <source>
        <dbReference type="EMBL" id="OEJ68718.1"/>
    </source>
</evidence>
<dbReference type="GO" id="GO:0030694">
    <property type="term" value="C:bacterial-type flagellum basal body, rod"/>
    <property type="evidence" value="ECO:0007669"/>
    <property type="project" value="UniProtKB-UniRule"/>
</dbReference>